<evidence type="ECO:0000256" key="1">
    <source>
        <dbReference type="SAM" id="SignalP"/>
    </source>
</evidence>
<dbReference type="RefSeq" id="WP_015818465.1">
    <property type="nucleotide sequence ID" value="NC_012997.1"/>
</dbReference>
<gene>
    <name evidence="2" type="ordered locus">TERTU_3646</name>
</gene>
<feature type="signal peptide" evidence="1">
    <location>
        <begin position="1"/>
        <end position="18"/>
    </location>
</feature>
<dbReference type="Proteomes" id="UP000009080">
    <property type="component" value="Chromosome"/>
</dbReference>
<protein>
    <recommendedName>
        <fullName evidence="4">Lipoprotein</fullName>
    </recommendedName>
</protein>
<evidence type="ECO:0008006" key="4">
    <source>
        <dbReference type="Google" id="ProtNLM"/>
    </source>
</evidence>
<organism evidence="2 3">
    <name type="scientific">Teredinibacter turnerae (strain ATCC 39867 / T7901)</name>
    <dbReference type="NCBI Taxonomy" id="377629"/>
    <lineage>
        <taxon>Bacteria</taxon>
        <taxon>Pseudomonadati</taxon>
        <taxon>Pseudomonadota</taxon>
        <taxon>Gammaproteobacteria</taxon>
        <taxon>Cellvibrionales</taxon>
        <taxon>Cellvibrionaceae</taxon>
        <taxon>Teredinibacter</taxon>
    </lineage>
</organism>
<keyword evidence="3" id="KW-1185">Reference proteome</keyword>
<dbReference type="KEGG" id="ttu:TERTU_3646"/>
<accession>C5BS37</accession>
<proteinExistence type="predicted"/>
<name>C5BS37_TERTT</name>
<keyword evidence="1" id="KW-0732">Signal</keyword>
<evidence type="ECO:0000313" key="3">
    <source>
        <dbReference type="Proteomes" id="UP000009080"/>
    </source>
</evidence>
<feature type="chain" id="PRO_5002948889" description="Lipoprotein" evidence="1">
    <location>
        <begin position="19"/>
        <end position="104"/>
    </location>
</feature>
<dbReference type="AlphaFoldDB" id="C5BS37"/>
<dbReference type="EMBL" id="CP001614">
    <property type="protein sequence ID" value="ACR12353.1"/>
    <property type="molecule type" value="Genomic_DNA"/>
</dbReference>
<sequence>MKLAVFLMFVFSCYPCFAYKQAEGFIKEIYVNSDGSIALKLHEGFSSDVAAECPGHNGYAGVGVSDGVVKSMLLAAYTTKSKVKLGITGCDNAWLKIFDVRGYD</sequence>
<evidence type="ECO:0000313" key="2">
    <source>
        <dbReference type="EMBL" id="ACR12353.1"/>
    </source>
</evidence>
<dbReference type="OrthoDB" id="9803742at2"/>
<reference evidence="2 3" key="1">
    <citation type="journal article" date="2009" name="PLoS ONE">
        <title>The complete genome of Teredinibacter turnerae T7901: an intracellular endosymbiont of marine wood-boring bivalves (shipworms).</title>
        <authorList>
            <person name="Yang J.C."/>
            <person name="Madupu R."/>
            <person name="Durkin A.S."/>
            <person name="Ekborg N.A."/>
            <person name="Pedamallu C.S."/>
            <person name="Hostetler J.B."/>
            <person name="Radune D."/>
            <person name="Toms B.S."/>
            <person name="Henrissat B."/>
            <person name="Coutinho P.M."/>
            <person name="Schwarz S."/>
            <person name="Field L."/>
            <person name="Trindade-Silva A.E."/>
            <person name="Soares C.A.G."/>
            <person name="Elshahawi S."/>
            <person name="Hanora A."/>
            <person name="Schmidt E.W."/>
            <person name="Haygood M.G."/>
            <person name="Posfai J."/>
            <person name="Benner J."/>
            <person name="Madinger C."/>
            <person name="Nove J."/>
            <person name="Anton B."/>
            <person name="Chaudhary K."/>
            <person name="Foster J."/>
            <person name="Holman A."/>
            <person name="Kumar S."/>
            <person name="Lessard P.A."/>
            <person name="Luyten Y.A."/>
            <person name="Slatko B."/>
            <person name="Wood N."/>
            <person name="Wu B."/>
            <person name="Teplitski M."/>
            <person name="Mougous J.D."/>
            <person name="Ward N."/>
            <person name="Eisen J.A."/>
            <person name="Badger J.H."/>
            <person name="Distel D.L."/>
        </authorList>
    </citation>
    <scope>NUCLEOTIDE SEQUENCE [LARGE SCALE GENOMIC DNA]</scope>
    <source>
        <strain evidence="3">ATCC 39867 / T7901</strain>
    </source>
</reference>
<dbReference type="HOGENOM" id="CLU_2248801_0_0_6"/>
<dbReference type="eggNOG" id="ENOG5033M87">
    <property type="taxonomic scope" value="Bacteria"/>
</dbReference>